<proteinExistence type="predicted"/>
<dbReference type="AlphaFoldDB" id="A0A8C9JZL1"/>
<feature type="compositionally biased region" description="Basic residues" evidence="1">
    <location>
        <begin position="38"/>
        <end position="51"/>
    </location>
</feature>
<keyword evidence="3" id="KW-1185">Reference proteome</keyword>
<feature type="compositionally biased region" description="Basic and acidic residues" evidence="1">
    <location>
        <begin position="17"/>
        <end position="37"/>
    </location>
</feature>
<feature type="region of interest" description="Disordered" evidence="1">
    <location>
        <begin position="17"/>
        <end position="51"/>
    </location>
</feature>
<dbReference type="Proteomes" id="UP000675900">
    <property type="component" value="Unassembled WGS sequence"/>
</dbReference>
<reference evidence="2" key="2">
    <citation type="submission" date="2025-09" db="UniProtKB">
        <authorList>
            <consortium name="Ensembl"/>
        </authorList>
    </citation>
    <scope>IDENTIFICATION</scope>
</reference>
<protein>
    <submittedName>
        <fullName evidence="2">Uncharacterized protein</fullName>
    </submittedName>
</protein>
<sequence length="51" mass="5848">MSQVVVDISFDITSQDLPEKKEVNGRDVPADGRNKMERKVRRLRQPRAHGS</sequence>
<dbReference type="Ensembl" id="ENSPTIT00000019043.1">
    <property type="protein sequence ID" value="ENSPTIP00000014923.1"/>
    <property type="gene ID" value="ENSPTIG00000014185.1"/>
</dbReference>
<accession>A0A8C9JZL1</accession>
<evidence type="ECO:0000313" key="3">
    <source>
        <dbReference type="Proteomes" id="UP000675900"/>
    </source>
</evidence>
<evidence type="ECO:0000256" key="1">
    <source>
        <dbReference type="SAM" id="MobiDB-lite"/>
    </source>
</evidence>
<name>A0A8C9JZL1_PANTA</name>
<dbReference type="GeneTree" id="ENSGT00930000153042"/>
<evidence type="ECO:0000313" key="2">
    <source>
        <dbReference type="Ensembl" id="ENSPTIP00000014923.1"/>
    </source>
</evidence>
<organism evidence="2 3">
    <name type="scientific">Panthera tigris altaica</name>
    <name type="common">Siberian tiger</name>
    <dbReference type="NCBI Taxonomy" id="74533"/>
    <lineage>
        <taxon>Eukaryota</taxon>
        <taxon>Metazoa</taxon>
        <taxon>Chordata</taxon>
        <taxon>Craniata</taxon>
        <taxon>Vertebrata</taxon>
        <taxon>Euteleostomi</taxon>
        <taxon>Mammalia</taxon>
        <taxon>Eutheria</taxon>
        <taxon>Laurasiatheria</taxon>
        <taxon>Carnivora</taxon>
        <taxon>Feliformia</taxon>
        <taxon>Felidae</taxon>
        <taxon>Pantherinae</taxon>
        <taxon>Panthera</taxon>
    </lineage>
</organism>
<reference evidence="2" key="1">
    <citation type="submission" date="2025-08" db="UniProtKB">
        <authorList>
            <consortium name="Ensembl"/>
        </authorList>
    </citation>
    <scope>IDENTIFICATION</scope>
</reference>